<name>A0A0C2SIN2_AMAMK</name>
<evidence type="ECO:0000256" key="2">
    <source>
        <dbReference type="SAM" id="MobiDB-lite"/>
    </source>
</evidence>
<evidence type="ECO:0000256" key="1">
    <source>
        <dbReference type="SAM" id="Coils"/>
    </source>
</evidence>
<keyword evidence="4" id="KW-1185">Reference proteome</keyword>
<evidence type="ECO:0000313" key="3">
    <source>
        <dbReference type="EMBL" id="KIL63020.1"/>
    </source>
</evidence>
<evidence type="ECO:0000313" key="4">
    <source>
        <dbReference type="Proteomes" id="UP000054549"/>
    </source>
</evidence>
<accession>A0A0C2SIN2</accession>
<protein>
    <submittedName>
        <fullName evidence="3">Uncharacterized protein</fullName>
    </submittedName>
</protein>
<feature type="region of interest" description="Disordered" evidence="2">
    <location>
        <begin position="83"/>
        <end position="175"/>
    </location>
</feature>
<sequence length="175" mass="18962">MTHVAVSSHSGDASFKDALNNREARVSTAFLDGLQSGRQIQQEHDGPVLSRYRDERDKALQDLDAAKKEMAILRNRILALELAVQDPVPERESKRGDESTGSSTESSAKIDLSSVERLLLSPSEDLDFGDAPSTAFLSPANNHDPPLIPNLPTATEDREALQTETSDPAKPLGST</sequence>
<organism evidence="3 4">
    <name type="scientific">Amanita muscaria (strain Koide BX008)</name>
    <dbReference type="NCBI Taxonomy" id="946122"/>
    <lineage>
        <taxon>Eukaryota</taxon>
        <taxon>Fungi</taxon>
        <taxon>Dikarya</taxon>
        <taxon>Basidiomycota</taxon>
        <taxon>Agaricomycotina</taxon>
        <taxon>Agaricomycetes</taxon>
        <taxon>Agaricomycetidae</taxon>
        <taxon>Agaricales</taxon>
        <taxon>Pluteineae</taxon>
        <taxon>Amanitaceae</taxon>
        <taxon>Amanita</taxon>
    </lineage>
</organism>
<keyword evidence="1" id="KW-0175">Coiled coil</keyword>
<gene>
    <name evidence="3" type="ORF">M378DRAFT_12392</name>
</gene>
<dbReference type="AlphaFoldDB" id="A0A0C2SIN2"/>
<feature type="compositionally biased region" description="Basic and acidic residues" evidence="2">
    <location>
        <begin position="88"/>
        <end position="98"/>
    </location>
</feature>
<dbReference type="InParanoid" id="A0A0C2SIN2"/>
<feature type="non-terminal residue" evidence="3">
    <location>
        <position position="175"/>
    </location>
</feature>
<dbReference type="Proteomes" id="UP000054549">
    <property type="component" value="Unassembled WGS sequence"/>
</dbReference>
<reference evidence="3 4" key="1">
    <citation type="submission" date="2014-04" db="EMBL/GenBank/DDBJ databases">
        <title>Evolutionary Origins and Diversification of the Mycorrhizal Mutualists.</title>
        <authorList>
            <consortium name="DOE Joint Genome Institute"/>
            <consortium name="Mycorrhizal Genomics Consortium"/>
            <person name="Kohler A."/>
            <person name="Kuo A."/>
            <person name="Nagy L.G."/>
            <person name="Floudas D."/>
            <person name="Copeland A."/>
            <person name="Barry K.W."/>
            <person name="Cichocki N."/>
            <person name="Veneault-Fourrey C."/>
            <person name="LaButti K."/>
            <person name="Lindquist E.A."/>
            <person name="Lipzen A."/>
            <person name="Lundell T."/>
            <person name="Morin E."/>
            <person name="Murat C."/>
            <person name="Riley R."/>
            <person name="Ohm R."/>
            <person name="Sun H."/>
            <person name="Tunlid A."/>
            <person name="Henrissat B."/>
            <person name="Grigoriev I.V."/>
            <person name="Hibbett D.S."/>
            <person name="Martin F."/>
        </authorList>
    </citation>
    <scope>NUCLEOTIDE SEQUENCE [LARGE SCALE GENOMIC DNA]</scope>
    <source>
        <strain evidence="3 4">Koide BX008</strain>
    </source>
</reference>
<proteinExistence type="predicted"/>
<feature type="coiled-coil region" evidence="1">
    <location>
        <begin position="49"/>
        <end position="83"/>
    </location>
</feature>
<dbReference type="HOGENOM" id="CLU_1536095_0_0_1"/>
<dbReference type="EMBL" id="KN818263">
    <property type="protein sequence ID" value="KIL63020.1"/>
    <property type="molecule type" value="Genomic_DNA"/>
</dbReference>